<keyword evidence="2" id="KW-1185">Reference proteome</keyword>
<reference evidence="1 2" key="1">
    <citation type="submission" date="2019-06" db="EMBL/GenBank/DDBJ databases">
        <title>Thermomonas aquatica sp. nov., isolated from an industrial wastewater treatment plant.</title>
        <authorList>
            <person name="Jeon J.H."/>
            <person name="Park D.-S."/>
        </authorList>
    </citation>
    <scope>NUCLEOTIDE SEQUENCE [LARGE SCALE GENOMIC DNA]</scope>
    <source>
        <strain evidence="1 2">SY21</strain>
    </source>
</reference>
<gene>
    <name evidence="1" type="ORF">FHQ07_03965</name>
</gene>
<dbReference type="KEGG" id="thes:FHQ07_03965"/>
<dbReference type="OrthoDB" id="981056at2"/>
<evidence type="ECO:0000313" key="1">
    <source>
        <dbReference type="EMBL" id="QDA56529.1"/>
    </source>
</evidence>
<evidence type="ECO:0000313" key="2">
    <source>
        <dbReference type="Proteomes" id="UP000308149"/>
    </source>
</evidence>
<dbReference type="RefSeq" id="WP_139715472.1">
    <property type="nucleotide sequence ID" value="NZ_CP040871.1"/>
</dbReference>
<dbReference type="EMBL" id="CP040871">
    <property type="protein sequence ID" value="QDA56529.1"/>
    <property type="molecule type" value="Genomic_DNA"/>
</dbReference>
<dbReference type="Gene3D" id="3.90.1140.10">
    <property type="entry name" value="Cyclic phosphodiesterase"/>
    <property type="match status" value="1"/>
</dbReference>
<accession>A0A5B7ZP64</accession>
<dbReference type="AlphaFoldDB" id="A0A5B7ZP64"/>
<proteinExistence type="predicted"/>
<keyword evidence="1" id="KW-0436">Ligase</keyword>
<name>A0A5B7ZP64_9GAMM</name>
<dbReference type="GO" id="GO:0016874">
    <property type="term" value="F:ligase activity"/>
    <property type="evidence" value="ECO:0007669"/>
    <property type="project" value="UniProtKB-KW"/>
</dbReference>
<dbReference type="SUPFAM" id="SSF55144">
    <property type="entry name" value="LigT-like"/>
    <property type="match status" value="1"/>
</dbReference>
<dbReference type="InterPro" id="IPR009097">
    <property type="entry name" value="Cyclic_Pdiesterase"/>
</dbReference>
<organism evidence="1 2">
    <name type="scientific">Thermomonas aquatica</name>
    <dbReference type="NCBI Taxonomy" id="2202149"/>
    <lineage>
        <taxon>Bacteria</taxon>
        <taxon>Pseudomonadati</taxon>
        <taxon>Pseudomonadota</taxon>
        <taxon>Gammaproteobacteria</taxon>
        <taxon>Lysobacterales</taxon>
        <taxon>Lysobacteraceae</taxon>
        <taxon>Thermomonas</taxon>
    </lineage>
</organism>
<sequence length="169" mass="19150">MAKDAPSRPTRRQLSLLVPEEQRAIVEPIRQRLDPIQYSLIPAHVTLCRDNELPELRILKRRLERLEAFSFTMAFGEPQELSDGCVLLRPTTGVEHFQALRRSILGPDATAQGAHLTLLHPRNATGAIHNLESLARKLSGLEIRFKTIAIIEQRGCDPWTVKNEYRSAI</sequence>
<dbReference type="Proteomes" id="UP000308149">
    <property type="component" value="Chromosome"/>
</dbReference>
<protein>
    <submittedName>
        <fullName evidence="1">2'-5' RNA ligase family protein</fullName>
    </submittedName>
</protein>